<evidence type="ECO:0000313" key="2">
    <source>
        <dbReference type="EMBL" id="MCI97050.1"/>
    </source>
</evidence>
<evidence type="ECO:0000256" key="1">
    <source>
        <dbReference type="SAM" id="MobiDB-lite"/>
    </source>
</evidence>
<evidence type="ECO:0000313" key="3">
    <source>
        <dbReference type="Proteomes" id="UP000265520"/>
    </source>
</evidence>
<reference evidence="2 3" key="1">
    <citation type="journal article" date="2018" name="Front. Plant Sci.">
        <title>Red Clover (Trifolium pratense) and Zigzag Clover (T. medium) - A Picture of Genomic Similarities and Differences.</title>
        <authorList>
            <person name="Dluhosova J."/>
            <person name="Istvanek J."/>
            <person name="Nedelnik J."/>
            <person name="Repkova J."/>
        </authorList>
    </citation>
    <scope>NUCLEOTIDE SEQUENCE [LARGE SCALE GENOMIC DNA]</scope>
    <source>
        <strain evidence="3">cv. 10/8</strain>
        <tissue evidence="2">Leaf</tissue>
    </source>
</reference>
<protein>
    <submittedName>
        <fullName evidence="2">Uncharacterized protein</fullName>
    </submittedName>
</protein>
<organism evidence="2 3">
    <name type="scientific">Trifolium medium</name>
    <dbReference type="NCBI Taxonomy" id="97028"/>
    <lineage>
        <taxon>Eukaryota</taxon>
        <taxon>Viridiplantae</taxon>
        <taxon>Streptophyta</taxon>
        <taxon>Embryophyta</taxon>
        <taxon>Tracheophyta</taxon>
        <taxon>Spermatophyta</taxon>
        <taxon>Magnoliopsida</taxon>
        <taxon>eudicotyledons</taxon>
        <taxon>Gunneridae</taxon>
        <taxon>Pentapetalae</taxon>
        <taxon>rosids</taxon>
        <taxon>fabids</taxon>
        <taxon>Fabales</taxon>
        <taxon>Fabaceae</taxon>
        <taxon>Papilionoideae</taxon>
        <taxon>50 kb inversion clade</taxon>
        <taxon>NPAAA clade</taxon>
        <taxon>Hologalegina</taxon>
        <taxon>IRL clade</taxon>
        <taxon>Trifolieae</taxon>
        <taxon>Trifolium</taxon>
    </lineage>
</organism>
<feature type="region of interest" description="Disordered" evidence="1">
    <location>
        <begin position="33"/>
        <end position="59"/>
    </location>
</feature>
<keyword evidence="3" id="KW-1185">Reference proteome</keyword>
<feature type="non-terminal residue" evidence="2">
    <location>
        <position position="1"/>
    </location>
</feature>
<dbReference type="AlphaFoldDB" id="A0A392WEX6"/>
<proteinExistence type="predicted"/>
<sequence>RNFEVGSLVLRRNAKDSHEGKVAANWRDHIASEEKQTMGLTTSKTSEEKNYPDLGTLKS</sequence>
<dbReference type="EMBL" id="LXQA011431351">
    <property type="protein sequence ID" value="MCI97050.1"/>
    <property type="molecule type" value="Genomic_DNA"/>
</dbReference>
<comment type="caution">
    <text evidence="2">The sequence shown here is derived from an EMBL/GenBank/DDBJ whole genome shotgun (WGS) entry which is preliminary data.</text>
</comment>
<name>A0A392WEX6_9FABA</name>
<dbReference type="Proteomes" id="UP000265520">
    <property type="component" value="Unassembled WGS sequence"/>
</dbReference>
<accession>A0A392WEX6</accession>